<dbReference type="InterPro" id="IPR011004">
    <property type="entry name" value="Trimer_LpxA-like_sf"/>
</dbReference>
<dbReference type="PANTHER" id="PTHR43300">
    <property type="entry name" value="ACETYLTRANSFERASE"/>
    <property type="match status" value="1"/>
</dbReference>
<dbReference type="PROSITE" id="PS00101">
    <property type="entry name" value="HEXAPEP_TRANSFERASES"/>
    <property type="match status" value="1"/>
</dbReference>
<reference evidence="5 6" key="1">
    <citation type="submission" date="2021-05" db="EMBL/GenBank/DDBJ databases">
        <title>Draft genomes of marine bacteria isolated from model chitin particles.</title>
        <authorList>
            <person name="Datta M.S."/>
            <person name="Schwartzman J.A."/>
            <person name="Cordero O."/>
        </authorList>
    </citation>
    <scope>NUCLEOTIDE SEQUENCE [LARGE SCALE GENOMIC DNA]</scope>
    <source>
        <strain evidence="5 6">4E07</strain>
    </source>
</reference>
<sequence>MADENRIPLPNPRTKNPLIFPDGSHDPATVFLSEVIDHPNIEVGDWTYYNDRSLPDDHAGALAPYLFPGAPEQLRIGRFCQIAQGVQFITATANHPMDGLSTYPFSVFDPDRMGTYRASLPRGRDTIVGHDCWIGREAVLMPGAELGCGVIVAARAVVRGKIPDYAVVSGNPAKIIRMRFNPAEISQLLEIAWWSWPSEKIARNLHLIEQGDVLALAEQNDVDTMN</sequence>
<gene>
    <name evidence="5" type="ORF">KL867_07355</name>
</gene>
<dbReference type="Proteomes" id="UP000763802">
    <property type="component" value="Unassembled WGS sequence"/>
</dbReference>
<dbReference type="InterPro" id="IPR050179">
    <property type="entry name" value="Trans_hexapeptide_repeat"/>
</dbReference>
<dbReference type="CDD" id="cd03349">
    <property type="entry name" value="LbH_XAT"/>
    <property type="match status" value="1"/>
</dbReference>
<proteinExistence type="inferred from homology"/>
<comment type="caution">
    <text evidence="5">The sequence shown here is derived from an EMBL/GenBank/DDBJ whole genome shotgun (WGS) entry which is preliminary data.</text>
</comment>
<dbReference type="Gene3D" id="2.160.10.10">
    <property type="entry name" value="Hexapeptide repeat proteins"/>
    <property type="match status" value="1"/>
</dbReference>
<dbReference type="SUPFAM" id="SSF51161">
    <property type="entry name" value="Trimeric LpxA-like enzymes"/>
    <property type="match status" value="1"/>
</dbReference>
<organism evidence="5 6">
    <name type="scientific">Falsiruegeria litorea</name>
    <dbReference type="NCBI Taxonomy" id="1280831"/>
    <lineage>
        <taxon>Bacteria</taxon>
        <taxon>Pseudomonadati</taxon>
        <taxon>Pseudomonadota</taxon>
        <taxon>Alphaproteobacteria</taxon>
        <taxon>Rhodobacterales</taxon>
        <taxon>Roseobacteraceae</taxon>
        <taxon>Falsiruegeria</taxon>
    </lineage>
</organism>
<feature type="region of interest" description="Disordered" evidence="4">
    <location>
        <begin position="1"/>
        <end position="20"/>
    </location>
</feature>
<dbReference type="RefSeq" id="WP_181824700.1">
    <property type="nucleotide sequence ID" value="NZ_JAHHDY010000009.1"/>
</dbReference>
<keyword evidence="2" id="KW-0808">Transferase</keyword>
<comment type="similarity">
    <text evidence="1">Belongs to the transferase hexapeptide repeat family.</text>
</comment>
<evidence type="ECO:0000256" key="1">
    <source>
        <dbReference type="ARBA" id="ARBA00007274"/>
    </source>
</evidence>
<name>A0ABS5WP05_9RHOB</name>
<evidence type="ECO:0000313" key="6">
    <source>
        <dbReference type="Proteomes" id="UP000763802"/>
    </source>
</evidence>
<dbReference type="InterPro" id="IPR018357">
    <property type="entry name" value="Hexapep_transf_CS"/>
</dbReference>
<evidence type="ECO:0000256" key="3">
    <source>
        <dbReference type="ARBA" id="ARBA00022737"/>
    </source>
</evidence>
<accession>A0ABS5WP05</accession>
<protein>
    <submittedName>
        <fullName evidence="5">CatB-related O-acetyltransferase</fullName>
    </submittedName>
</protein>
<evidence type="ECO:0000256" key="2">
    <source>
        <dbReference type="ARBA" id="ARBA00022679"/>
    </source>
</evidence>
<dbReference type="EMBL" id="JAHHDY010000009">
    <property type="protein sequence ID" value="MBT3140862.1"/>
    <property type="molecule type" value="Genomic_DNA"/>
</dbReference>
<dbReference type="PANTHER" id="PTHR43300:SF11">
    <property type="entry name" value="ACETYLTRANSFERASE RV3034C-RELATED"/>
    <property type="match status" value="1"/>
</dbReference>
<evidence type="ECO:0000256" key="4">
    <source>
        <dbReference type="SAM" id="MobiDB-lite"/>
    </source>
</evidence>
<evidence type="ECO:0000313" key="5">
    <source>
        <dbReference type="EMBL" id="MBT3140862.1"/>
    </source>
</evidence>
<keyword evidence="6" id="KW-1185">Reference proteome</keyword>
<keyword evidence="3" id="KW-0677">Repeat</keyword>